<feature type="transmembrane region" description="Helical" evidence="6">
    <location>
        <begin position="380"/>
        <end position="401"/>
    </location>
</feature>
<dbReference type="PANTHER" id="PTHR42723">
    <property type="entry name" value="CHLOROPHYLL SYNTHASE"/>
    <property type="match status" value="1"/>
</dbReference>
<dbReference type="InterPro" id="IPR044878">
    <property type="entry name" value="UbiA_sf"/>
</dbReference>
<dbReference type="PANTHER" id="PTHR42723:SF1">
    <property type="entry name" value="CHLOROPHYLL SYNTHASE, CHLOROPLASTIC"/>
    <property type="match status" value="1"/>
</dbReference>
<sequence length="484" mass="51827">MHPRDDRNRTKHPPCVGLALLLIASATRRTCRCEAFTFAPPSPLLPATTEAPRPPPRRRRPASSSSAWPRQPQPQRLPQRPRQQLGQRHLPLVAVNSSPPASNYRGGGGEERNNIHYVRPYLRQLVLLCRPVNFPVVALFHVLGAHQAVQLWRSTMISEVSSSSSSTSLLLSLLVDPSMLVVLLSLLLVTSTSMITNDYYDARDGVDSPDDPSHPLARGRGGGGVPLSVAKVFDSYLYASLLLSSAFVPGAASRLMVLGGAIITYLYTVHLKPRTWIKNLSCAALVGVSPVTSGLAAWHVLCDVGRPFSSGGSRGRGGVVVDAIPWFRILRSPLSFLVLSLFAGIMGREILMDITDCEGDARAGIETVPVKYGKRVASGVALGCSFVSAISACGASLIPWIKRLALVGGGGSVERYNGMPGRASLTALIMTSGVRKVLLSVAGSGMLARRTFAVWKTNGEDAKLADRAIDESLISVLLVLASFL</sequence>
<keyword evidence="8" id="KW-1185">Reference proteome</keyword>
<feature type="transmembrane region" description="Helical" evidence="6">
    <location>
        <begin position="236"/>
        <end position="268"/>
    </location>
</feature>
<feature type="transmembrane region" description="Helical" evidence="6">
    <location>
        <begin position="280"/>
        <end position="301"/>
    </location>
</feature>
<feature type="compositionally biased region" description="Low complexity" evidence="5">
    <location>
        <begin position="62"/>
        <end position="92"/>
    </location>
</feature>
<keyword evidence="4 6" id="KW-0472">Membrane</keyword>
<protein>
    <submittedName>
        <fullName evidence="7">Uncharacterized protein</fullName>
    </submittedName>
</protein>
<evidence type="ECO:0000256" key="3">
    <source>
        <dbReference type="ARBA" id="ARBA00022989"/>
    </source>
</evidence>
<proteinExistence type="predicted"/>
<evidence type="ECO:0000256" key="2">
    <source>
        <dbReference type="ARBA" id="ARBA00022692"/>
    </source>
</evidence>
<dbReference type="InterPro" id="IPR000537">
    <property type="entry name" value="UbiA_prenyltransferase"/>
</dbReference>
<feature type="transmembrane region" description="Helical" evidence="6">
    <location>
        <begin position="326"/>
        <end position="345"/>
    </location>
</feature>
<comment type="caution">
    <text evidence="7">The sequence shown here is derived from an EMBL/GenBank/DDBJ whole genome shotgun (WGS) entry which is preliminary data.</text>
</comment>
<gene>
    <name evidence="7" type="ORF">ACHAW5_010645</name>
</gene>
<feature type="transmembrane region" description="Helical" evidence="6">
    <location>
        <begin position="169"/>
        <end position="189"/>
    </location>
</feature>
<evidence type="ECO:0000256" key="4">
    <source>
        <dbReference type="ARBA" id="ARBA00023136"/>
    </source>
</evidence>
<comment type="subcellular location">
    <subcellularLocation>
        <location evidence="1">Membrane</location>
        <topology evidence="1">Multi-pass membrane protein</topology>
    </subcellularLocation>
</comment>
<evidence type="ECO:0000256" key="6">
    <source>
        <dbReference type="SAM" id="Phobius"/>
    </source>
</evidence>
<evidence type="ECO:0000256" key="1">
    <source>
        <dbReference type="ARBA" id="ARBA00004141"/>
    </source>
</evidence>
<dbReference type="Pfam" id="PF01040">
    <property type="entry name" value="UbiA"/>
    <property type="match status" value="1"/>
</dbReference>
<evidence type="ECO:0000313" key="7">
    <source>
        <dbReference type="EMBL" id="KAL3798308.1"/>
    </source>
</evidence>
<dbReference type="GO" id="GO:0016020">
    <property type="term" value="C:membrane"/>
    <property type="evidence" value="ECO:0007669"/>
    <property type="project" value="UniProtKB-SubCell"/>
</dbReference>
<evidence type="ECO:0000256" key="5">
    <source>
        <dbReference type="SAM" id="MobiDB-lite"/>
    </source>
</evidence>
<dbReference type="InterPro" id="IPR050475">
    <property type="entry name" value="Prenyltransferase_related"/>
</dbReference>
<dbReference type="Gene3D" id="1.10.357.140">
    <property type="entry name" value="UbiA prenyltransferase"/>
    <property type="match status" value="1"/>
</dbReference>
<dbReference type="EMBL" id="JALLAZ020000304">
    <property type="protein sequence ID" value="KAL3798308.1"/>
    <property type="molecule type" value="Genomic_DNA"/>
</dbReference>
<name>A0ABD3QD50_9STRA</name>
<keyword evidence="3 6" id="KW-1133">Transmembrane helix</keyword>
<evidence type="ECO:0000313" key="8">
    <source>
        <dbReference type="Proteomes" id="UP001530315"/>
    </source>
</evidence>
<dbReference type="Proteomes" id="UP001530315">
    <property type="component" value="Unassembled WGS sequence"/>
</dbReference>
<reference evidence="7 8" key="1">
    <citation type="submission" date="2024-10" db="EMBL/GenBank/DDBJ databases">
        <title>Updated reference genomes for cyclostephanoid diatoms.</title>
        <authorList>
            <person name="Roberts W.R."/>
            <person name="Alverson A.J."/>
        </authorList>
    </citation>
    <scope>NUCLEOTIDE SEQUENCE [LARGE SCALE GENOMIC DNA]</scope>
    <source>
        <strain evidence="7 8">AJA276-08</strain>
    </source>
</reference>
<organism evidence="7 8">
    <name type="scientific">Stephanodiscus triporus</name>
    <dbReference type="NCBI Taxonomy" id="2934178"/>
    <lineage>
        <taxon>Eukaryota</taxon>
        <taxon>Sar</taxon>
        <taxon>Stramenopiles</taxon>
        <taxon>Ochrophyta</taxon>
        <taxon>Bacillariophyta</taxon>
        <taxon>Coscinodiscophyceae</taxon>
        <taxon>Thalassiosirophycidae</taxon>
        <taxon>Stephanodiscales</taxon>
        <taxon>Stephanodiscaceae</taxon>
        <taxon>Stephanodiscus</taxon>
    </lineage>
</organism>
<dbReference type="AlphaFoldDB" id="A0ABD3QD50"/>
<accession>A0ABD3QD50</accession>
<feature type="region of interest" description="Disordered" evidence="5">
    <location>
        <begin position="42"/>
        <end position="110"/>
    </location>
</feature>
<keyword evidence="2 6" id="KW-0812">Transmembrane</keyword>